<dbReference type="InterPro" id="IPR023753">
    <property type="entry name" value="FAD/NAD-binding_dom"/>
</dbReference>
<keyword evidence="1" id="KW-0285">Flavoprotein</keyword>
<evidence type="ECO:0000256" key="2">
    <source>
        <dbReference type="ARBA" id="ARBA00023002"/>
    </source>
</evidence>
<dbReference type="PANTHER" id="PTHR48105">
    <property type="entry name" value="THIOREDOXIN REDUCTASE 1-RELATED-RELATED"/>
    <property type="match status" value="1"/>
</dbReference>
<dbReference type="EMBL" id="SOAZ01000032">
    <property type="protein sequence ID" value="TDT50287.1"/>
    <property type="molecule type" value="Genomic_DNA"/>
</dbReference>
<dbReference type="GO" id="GO:0016491">
    <property type="term" value="F:oxidoreductase activity"/>
    <property type="evidence" value="ECO:0007669"/>
    <property type="project" value="UniProtKB-KW"/>
</dbReference>
<dbReference type="RefSeq" id="WP_133629273.1">
    <property type="nucleotide sequence ID" value="NZ_SOAZ01000032.1"/>
</dbReference>
<organism evidence="4 5">
    <name type="scientific">Fonticella tunisiensis</name>
    <dbReference type="NCBI Taxonomy" id="1096341"/>
    <lineage>
        <taxon>Bacteria</taxon>
        <taxon>Bacillati</taxon>
        <taxon>Bacillota</taxon>
        <taxon>Clostridia</taxon>
        <taxon>Eubacteriales</taxon>
        <taxon>Clostridiaceae</taxon>
        <taxon>Fonticella</taxon>
    </lineage>
</organism>
<dbReference type="PRINTS" id="PR00469">
    <property type="entry name" value="PNDRDTASEII"/>
</dbReference>
<protein>
    <submittedName>
        <fullName evidence="4">Thioredoxin reductase (NADPH)</fullName>
    </submittedName>
</protein>
<dbReference type="Pfam" id="PF07992">
    <property type="entry name" value="Pyr_redox_2"/>
    <property type="match status" value="1"/>
</dbReference>
<dbReference type="PRINTS" id="PR00368">
    <property type="entry name" value="FADPNR"/>
</dbReference>
<name>A0A4R7K8H4_9CLOT</name>
<feature type="domain" description="FAD/NAD(P)-binding" evidence="3">
    <location>
        <begin position="2"/>
        <end position="266"/>
    </location>
</feature>
<dbReference type="OrthoDB" id="9806179at2"/>
<accession>A0A4R7K8H4</accession>
<dbReference type="InterPro" id="IPR050097">
    <property type="entry name" value="Ferredoxin-NADP_redctase_2"/>
</dbReference>
<evidence type="ECO:0000313" key="4">
    <source>
        <dbReference type="EMBL" id="TDT50287.1"/>
    </source>
</evidence>
<dbReference type="AlphaFoldDB" id="A0A4R7K8H4"/>
<comment type="caution">
    <text evidence="4">The sequence shown here is derived from an EMBL/GenBank/DDBJ whole genome shotgun (WGS) entry which is preliminary data.</text>
</comment>
<keyword evidence="2" id="KW-0560">Oxidoreductase</keyword>
<reference evidence="4 5" key="1">
    <citation type="submission" date="2019-03" db="EMBL/GenBank/DDBJ databases">
        <title>Genomic Encyclopedia of Type Strains, Phase IV (KMG-IV): sequencing the most valuable type-strain genomes for metagenomic binning, comparative biology and taxonomic classification.</title>
        <authorList>
            <person name="Goeker M."/>
        </authorList>
    </citation>
    <scope>NUCLEOTIDE SEQUENCE [LARGE SCALE GENOMIC DNA]</scope>
    <source>
        <strain evidence="4 5">DSM 24455</strain>
    </source>
</reference>
<dbReference type="Proteomes" id="UP000295325">
    <property type="component" value="Unassembled WGS sequence"/>
</dbReference>
<dbReference type="SUPFAM" id="SSF51905">
    <property type="entry name" value="FAD/NAD(P)-binding domain"/>
    <property type="match status" value="1"/>
</dbReference>
<evidence type="ECO:0000256" key="1">
    <source>
        <dbReference type="ARBA" id="ARBA00022630"/>
    </source>
</evidence>
<sequence>MYDIAIIGKGPAGISAAITAHARNKKVIVFGGDSKKLLLSPSIPNYPGLMEIKGTEFVKRLNEHLASTDAVLSKKMVTAVYSMGGYFAIQAQNDMIEAKSVIIATGVDFKKSIENEDTFLGMGVSYCATCDAPLYRGKTVAVVGYNKESIEEANFLSEVCSKVYFISMTREPYNFNENVEVIKDIPVKFEGHMHAQKLILKNTEVVADGFFVIKDSYPLTSLVPGLDVDGPHVVVNRAMETNMKGVFAAGDVTGRPYQNAKAVGEGQVAALSAVDFLNGRDK</sequence>
<dbReference type="InterPro" id="IPR036188">
    <property type="entry name" value="FAD/NAD-bd_sf"/>
</dbReference>
<keyword evidence="5" id="KW-1185">Reference proteome</keyword>
<dbReference type="Gene3D" id="3.50.50.60">
    <property type="entry name" value="FAD/NAD(P)-binding domain"/>
    <property type="match status" value="2"/>
</dbReference>
<proteinExistence type="predicted"/>
<gene>
    <name evidence="4" type="ORF">EDD71_1327</name>
</gene>
<evidence type="ECO:0000313" key="5">
    <source>
        <dbReference type="Proteomes" id="UP000295325"/>
    </source>
</evidence>
<evidence type="ECO:0000259" key="3">
    <source>
        <dbReference type="Pfam" id="PF07992"/>
    </source>
</evidence>